<dbReference type="AlphaFoldDB" id="A0A8J8TA18"/>
<dbReference type="Proteomes" id="UP000785679">
    <property type="component" value="Unassembled WGS sequence"/>
</dbReference>
<name>A0A8J8TA18_HALGN</name>
<dbReference type="EMBL" id="RRYP01000202">
    <property type="protein sequence ID" value="TNV87829.1"/>
    <property type="molecule type" value="Genomic_DNA"/>
</dbReference>
<gene>
    <name evidence="1" type="ORF">FGO68_gene14776</name>
</gene>
<protein>
    <submittedName>
        <fullName evidence="1">Uncharacterized protein</fullName>
    </submittedName>
</protein>
<evidence type="ECO:0000313" key="2">
    <source>
        <dbReference type="Proteomes" id="UP000785679"/>
    </source>
</evidence>
<reference evidence="1" key="1">
    <citation type="submission" date="2019-06" db="EMBL/GenBank/DDBJ databases">
        <authorList>
            <person name="Zheng W."/>
        </authorList>
    </citation>
    <scope>NUCLEOTIDE SEQUENCE</scope>
    <source>
        <strain evidence="1">QDHG01</strain>
    </source>
</reference>
<organism evidence="1 2">
    <name type="scientific">Halteria grandinella</name>
    <dbReference type="NCBI Taxonomy" id="5974"/>
    <lineage>
        <taxon>Eukaryota</taxon>
        <taxon>Sar</taxon>
        <taxon>Alveolata</taxon>
        <taxon>Ciliophora</taxon>
        <taxon>Intramacronucleata</taxon>
        <taxon>Spirotrichea</taxon>
        <taxon>Stichotrichia</taxon>
        <taxon>Sporadotrichida</taxon>
        <taxon>Halteriidae</taxon>
        <taxon>Halteria</taxon>
    </lineage>
</organism>
<sequence length="206" mass="24574">MMAEMLNLIKQQQLLQGLLHNRCIKKYRFLRSPQQLFMLQDLRQKLDFNSLLLRSQSFSQVYQNHLTMIVQQQRYRSKMSKLGLLQRYQKRMKKYELVPTITFQEARGFENIGGQFPMMFRVNEFPAETLPSEMLTEMVQVPTYPAEVGVKTQVLHSIYLQTQLIWCLPALVGPYHHQQVRAANRQLYYQQLPIRSREERRNVGSY</sequence>
<evidence type="ECO:0000313" key="1">
    <source>
        <dbReference type="EMBL" id="TNV87829.1"/>
    </source>
</evidence>
<keyword evidence="2" id="KW-1185">Reference proteome</keyword>
<proteinExistence type="predicted"/>
<accession>A0A8J8TA18</accession>
<comment type="caution">
    <text evidence="1">The sequence shown here is derived from an EMBL/GenBank/DDBJ whole genome shotgun (WGS) entry which is preliminary data.</text>
</comment>